<feature type="domain" description="HTH cro/C1-type" evidence="2">
    <location>
        <begin position="7"/>
        <end position="61"/>
    </location>
</feature>
<keyword evidence="1" id="KW-0238">DNA-binding</keyword>
<evidence type="ECO:0000313" key="4">
    <source>
        <dbReference type="Proteomes" id="UP001549104"/>
    </source>
</evidence>
<evidence type="ECO:0000313" key="3">
    <source>
        <dbReference type="EMBL" id="MET3657831.1"/>
    </source>
</evidence>
<dbReference type="PANTHER" id="PTHR46558:SF11">
    <property type="entry name" value="HTH-TYPE TRANSCRIPTIONAL REGULATOR XRE"/>
    <property type="match status" value="1"/>
</dbReference>
<dbReference type="Proteomes" id="UP001549104">
    <property type="component" value="Unassembled WGS sequence"/>
</dbReference>
<dbReference type="EMBL" id="JBEPME010000004">
    <property type="protein sequence ID" value="MET3657831.1"/>
    <property type="molecule type" value="Genomic_DNA"/>
</dbReference>
<accession>A0ABV2K9T5</accession>
<dbReference type="SMART" id="SM00530">
    <property type="entry name" value="HTH_XRE"/>
    <property type="match status" value="1"/>
</dbReference>
<name>A0ABV2K9T5_SPOPS</name>
<dbReference type="Pfam" id="PF01381">
    <property type="entry name" value="HTH_3"/>
    <property type="match status" value="1"/>
</dbReference>
<sequence length="187" mass="21854">MTFGARLRQLRNGENLTLRELEDETGISFSALGKYERDEREPDFKTLEILATYFGVMIDWLIGRTDIKTFDEYVFINDVRHLEEKIKKMDPEKRGIVVDIVDQVYLIINGHLADDSTDSLEIIFKLIHNLFWLDNGHLPSGQNSYERINKNDPEGIMEFLSAHKNQFNTLSDELIKIQLKTKRAEDF</sequence>
<protein>
    <submittedName>
        <fullName evidence="3">Transcriptional regulator with XRE-family HTH domain</fullName>
    </submittedName>
</protein>
<dbReference type="RefSeq" id="WP_354313567.1">
    <property type="nucleotide sequence ID" value="NZ_JBEPME010000004.1"/>
</dbReference>
<dbReference type="CDD" id="cd00093">
    <property type="entry name" value="HTH_XRE"/>
    <property type="match status" value="1"/>
</dbReference>
<comment type="caution">
    <text evidence="3">The sequence shown here is derived from an EMBL/GenBank/DDBJ whole genome shotgun (WGS) entry which is preliminary data.</text>
</comment>
<proteinExistence type="predicted"/>
<keyword evidence="4" id="KW-1185">Reference proteome</keyword>
<evidence type="ECO:0000256" key="1">
    <source>
        <dbReference type="ARBA" id="ARBA00023125"/>
    </source>
</evidence>
<gene>
    <name evidence="3" type="ORF">ABIC55_002928</name>
</gene>
<dbReference type="PROSITE" id="PS50943">
    <property type="entry name" value="HTH_CROC1"/>
    <property type="match status" value="1"/>
</dbReference>
<organism evidence="3 4">
    <name type="scientific">Sporosarcina psychrophila</name>
    <name type="common">Bacillus psychrophilus</name>
    <dbReference type="NCBI Taxonomy" id="1476"/>
    <lineage>
        <taxon>Bacteria</taxon>
        <taxon>Bacillati</taxon>
        <taxon>Bacillota</taxon>
        <taxon>Bacilli</taxon>
        <taxon>Bacillales</taxon>
        <taxon>Caryophanaceae</taxon>
        <taxon>Sporosarcina</taxon>
    </lineage>
</organism>
<dbReference type="InterPro" id="IPR001387">
    <property type="entry name" value="Cro/C1-type_HTH"/>
</dbReference>
<dbReference type="SUPFAM" id="SSF47413">
    <property type="entry name" value="lambda repressor-like DNA-binding domains"/>
    <property type="match status" value="1"/>
</dbReference>
<dbReference type="InterPro" id="IPR010982">
    <property type="entry name" value="Lambda_DNA-bd_dom_sf"/>
</dbReference>
<dbReference type="Gene3D" id="1.10.260.40">
    <property type="entry name" value="lambda repressor-like DNA-binding domains"/>
    <property type="match status" value="1"/>
</dbReference>
<reference evidence="3 4" key="1">
    <citation type="submission" date="2024-06" db="EMBL/GenBank/DDBJ databases">
        <title>Sorghum-associated microbial communities from plants grown in Nebraska, USA.</title>
        <authorList>
            <person name="Schachtman D."/>
        </authorList>
    </citation>
    <scope>NUCLEOTIDE SEQUENCE [LARGE SCALE GENOMIC DNA]</scope>
    <source>
        <strain evidence="3 4">1288</strain>
    </source>
</reference>
<dbReference type="PANTHER" id="PTHR46558">
    <property type="entry name" value="TRACRIPTIONAL REGULATORY PROTEIN-RELATED-RELATED"/>
    <property type="match status" value="1"/>
</dbReference>
<evidence type="ECO:0000259" key="2">
    <source>
        <dbReference type="PROSITE" id="PS50943"/>
    </source>
</evidence>